<comment type="caution">
    <text evidence="6">The sequence shown here is derived from an EMBL/GenBank/DDBJ whole genome shotgun (WGS) entry which is preliminary data.</text>
</comment>
<evidence type="ECO:0000256" key="2">
    <source>
        <dbReference type="ARBA" id="ARBA00022741"/>
    </source>
</evidence>
<accession>A0A5J4U6J3</accession>
<dbReference type="PANTHER" id="PTHR24348:SF22">
    <property type="entry name" value="NON-SPECIFIC SERINE_THREONINE PROTEIN KINASE"/>
    <property type="match status" value="1"/>
</dbReference>
<dbReference type="EMBL" id="SNRW01020016">
    <property type="protein sequence ID" value="KAA6365840.1"/>
    <property type="molecule type" value="Genomic_DNA"/>
</dbReference>
<dbReference type="GO" id="GO:0010506">
    <property type="term" value="P:regulation of autophagy"/>
    <property type="evidence" value="ECO:0007669"/>
    <property type="project" value="InterPro"/>
</dbReference>
<evidence type="ECO:0000256" key="1">
    <source>
        <dbReference type="ARBA" id="ARBA00022679"/>
    </source>
</evidence>
<proteinExistence type="predicted"/>
<protein>
    <recommendedName>
        <fullName evidence="5">Protein kinase domain-containing protein</fullName>
    </recommendedName>
</protein>
<dbReference type="GO" id="GO:0000045">
    <property type="term" value="P:autophagosome assembly"/>
    <property type="evidence" value="ECO:0007669"/>
    <property type="project" value="TreeGrafter"/>
</dbReference>
<reference evidence="6 7" key="1">
    <citation type="submission" date="2019-03" db="EMBL/GenBank/DDBJ databases">
        <title>Single cell metagenomics reveals metabolic interactions within the superorganism composed of flagellate Streblomastix strix and complex community of Bacteroidetes bacteria on its surface.</title>
        <authorList>
            <person name="Treitli S.C."/>
            <person name="Kolisko M."/>
            <person name="Husnik F."/>
            <person name="Keeling P."/>
            <person name="Hampl V."/>
        </authorList>
    </citation>
    <scope>NUCLEOTIDE SEQUENCE [LARGE SCALE GENOMIC DNA]</scope>
    <source>
        <strain evidence="6">ST1C</strain>
    </source>
</reference>
<dbReference type="SUPFAM" id="SSF56112">
    <property type="entry name" value="Protein kinase-like (PK-like)"/>
    <property type="match status" value="1"/>
</dbReference>
<evidence type="ECO:0000313" key="6">
    <source>
        <dbReference type="EMBL" id="KAA6365840.1"/>
    </source>
</evidence>
<keyword evidence="3" id="KW-0418">Kinase</keyword>
<feature type="domain" description="Protein kinase" evidence="5">
    <location>
        <begin position="1"/>
        <end position="203"/>
    </location>
</feature>
<dbReference type="PANTHER" id="PTHR24348">
    <property type="entry name" value="SERINE/THREONINE-PROTEIN KINASE UNC-51-RELATED"/>
    <property type="match status" value="1"/>
</dbReference>
<dbReference type="InterPro" id="IPR045269">
    <property type="entry name" value="Atg1-like"/>
</dbReference>
<keyword evidence="2" id="KW-0547">Nucleotide-binding</keyword>
<dbReference type="GO" id="GO:0005829">
    <property type="term" value="C:cytosol"/>
    <property type="evidence" value="ECO:0007669"/>
    <property type="project" value="TreeGrafter"/>
</dbReference>
<evidence type="ECO:0000256" key="3">
    <source>
        <dbReference type="ARBA" id="ARBA00022777"/>
    </source>
</evidence>
<gene>
    <name evidence="6" type="ORF">EZS28_038633</name>
</gene>
<dbReference type="Proteomes" id="UP000324800">
    <property type="component" value="Unassembled WGS sequence"/>
</dbReference>
<organism evidence="6 7">
    <name type="scientific">Streblomastix strix</name>
    <dbReference type="NCBI Taxonomy" id="222440"/>
    <lineage>
        <taxon>Eukaryota</taxon>
        <taxon>Metamonada</taxon>
        <taxon>Preaxostyla</taxon>
        <taxon>Oxymonadida</taxon>
        <taxon>Streblomastigidae</taxon>
        <taxon>Streblomastix</taxon>
    </lineage>
</organism>
<keyword evidence="4" id="KW-0067">ATP-binding</keyword>
<dbReference type="InterPro" id="IPR011009">
    <property type="entry name" value="Kinase-like_dom_sf"/>
</dbReference>
<dbReference type="GO" id="GO:0000407">
    <property type="term" value="C:phagophore assembly site"/>
    <property type="evidence" value="ECO:0007669"/>
    <property type="project" value="TreeGrafter"/>
</dbReference>
<dbReference type="Pfam" id="PF00069">
    <property type="entry name" value="Pkinase"/>
    <property type="match status" value="1"/>
</dbReference>
<dbReference type="InterPro" id="IPR000719">
    <property type="entry name" value="Prot_kinase_dom"/>
</dbReference>
<dbReference type="OrthoDB" id="10261027at2759"/>
<evidence type="ECO:0000259" key="5">
    <source>
        <dbReference type="PROSITE" id="PS50011"/>
    </source>
</evidence>
<dbReference type="GO" id="GO:0016020">
    <property type="term" value="C:membrane"/>
    <property type="evidence" value="ECO:0007669"/>
    <property type="project" value="TreeGrafter"/>
</dbReference>
<dbReference type="SMART" id="SM00220">
    <property type="entry name" value="S_TKc"/>
    <property type="match status" value="1"/>
</dbReference>
<dbReference type="GO" id="GO:0005776">
    <property type="term" value="C:autophagosome"/>
    <property type="evidence" value="ECO:0007669"/>
    <property type="project" value="TreeGrafter"/>
</dbReference>
<evidence type="ECO:0000256" key="4">
    <source>
        <dbReference type="ARBA" id="ARBA00022840"/>
    </source>
</evidence>
<name>A0A5J4U6J3_9EUKA</name>
<dbReference type="GO" id="GO:0005524">
    <property type="term" value="F:ATP binding"/>
    <property type="evidence" value="ECO:0007669"/>
    <property type="project" value="UniProtKB-KW"/>
</dbReference>
<dbReference type="PROSITE" id="PS50011">
    <property type="entry name" value="PROTEIN_KINASE_DOM"/>
    <property type="match status" value="1"/>
</dbReference>
<dbReference type="Gene3D" id="1.10.510.10">
    <property type="entry name" value="Transferase(Phosphotransferase) domain 1"/>
    <property type="match status" value="1"/>
</dbReference>
<dbReference type="AlphaFoldDB" id="A0A5J4U6J3"/>
<evidence type="ECO:0000313" key="7">
    <source>
        <dbReference type="Proteomes" id="UP000324800"/>
    </source>
</evidence>
<sequence length="203" mass="22787">MVQRITCGSRKPVCGSRKPVCGSRKLVCGSRKPVCGSRKPVCGKSQTSRDALRCVYLVYNIQYGIVAAKIFQSEKCDQKEFDAAFHLFIDKGVNQFVLQYLQLREGVHNKTILMQYANIGSLDSIVKQPQIQLPTNILRVIMRQTLQGIKFLHNSGLVHRNIKSNNILLHSPPGSGRVYAKISDFGFNKKEDPETGVKFLEGF</sequence>
<keyword evidence="1" id="KW-0808">Transferase</keyword>
<dbReference type="GO" id="GO:0004674">
    <property type="term" value="F:protein serine/threonine kinase activity"/>
    <property type="evidence" value="ECO:0007669"/>
    <property type="project" value="InterPro"/>
</dbReference>